<organism evidence="2 3">
    <name type="scientific">Streptomyces hokutonensis</name>
    <dbReference type="NCBI Taxonomy" id="1306990"/>
    <lineage>
        <taxon>Bacteria</taxon>
        <taxon>Bacillati</taxon>
        <taxon>Actinomycetota</taxon>
        <taxon>Actinomycetes</taxon>
        <taxon>Kitasatosporales</taxon>
        <taxon>Streptomycetaceae</taxon>
        <taxon>Streptomyces</taxon>
    </lineage>
</organism>
<name>A0ABW6MJ27_9ACTN</name>
<dbReference type="RefSeq" id="WP_388114831.1">
    <property type="nucleotide sequence ID" value="NZ_JBIAHM010000024.1"/>
</dbReference>
<comment type="caution">
    <text evidence="2">The sequence shown here is derived from an EMBL/GenBank/DDBJ whole genome shotgun (WGS) entry which is preliminary data.</text>
</comment>
<dbReference type="InterPro" id="IPR037401">
    <property type="entry name" value="SnoaL-like"/>
</dbReference>
<evidence type="ECO:0000313" key="3">
    <source>
        <dbReference type="Proteomes" id="UP001601303"/>
    </source>
</evidence>
<sequence>MDATTERYRDLFRGMYTWISDLCDAEKGGAIDEIHRYWADDARIVTFGRVKAAGIEALRKHFEVFPELYEKVEVREPFCTYLEAGDRVVIEHDILIGTRDGDHAVIAGEAGREEFRVTSIFSVLDGRITEMREVAAVKAGDD</sequence>
<reference evidence="2 3" key="1">
    <citation type="submission" date="2024-10" db="EMBL/GenBank/DDBJ databases">
        <title>The Natural Products Discovery Center: Release of the First 8490 Sequenced Strains for Exploring Actinobacteria Biosynthetic Diversity.</title>
        <authorList>
            <person name="Kalkreuter E."/>
            <person name="Kautsar S.A."/>
            <person name="Yang D."/>
            <person name="Bader C.D."/>
            <person name="Teijaro C.N."/>
            <person name="Fluegel L."/>
            <person name="Davis C.M."/>
            <person name="Simpson J.R."/>
            <person name="Lauterbach L."/>
            <person name="Steele A.D."/>
            <person name="Gui C."/>
            <person name="Meng S."/>
            <person name="Li G."/>
            <person name="Viehrig K."/>
            <person name="Ye F."/>
            <person name="Su P."/>
            <person name="Kiefer A.F."/>
            <person name="Nichols A."/>
            <person name="Cepeda A.J."/>
            <person name="Yan W."/>
            <person name="Fan B."/>
            <person name="Jiang Y."/>
            <person name="Adhikari A."/>
            <person name="Zheng C.-J."/>
            <person name="Schuster L."/>
            <person name="Cowan T.M."/>
            <person name="Smanski M.J."/>
            <person name="Chevrette M.G."/>
            <person name="De Carvalho L.P.S."/>
            <person name="Shen B."/>
        </authorList>
    </citation>
    <scope>NUCLEOTIDE SEQUENCE [LARGE SCALE GENOMIC DNA]</scope>
    <source>
        <strain evidence="2 3">NPDC006488</strain>
    </source>
</reference>
<dbReference type="Proteomes" id="UP001601303">
    <property type="component" value="Unassembled WGS sequence"/>
</dbReference>
<dbReference type="Gene3D" id="3.10.450.50">
    <property type="match status" value="1"/>
</dbReference>
<gene>
    <name evidence="2" type="ORF">ACFYNQ_47295</name>
</gene>
<feature type="domain" description="SnoaL-like" evidence="1">
    <location>
        <begin position="21"/>
        <end position="131"/>
    </location>
</feature>
<proteinExistence type="predicted"/>
<evidence type="ECO:0000259" key="1">
    <source>
        <dbReference type="Pfam" id="PF12680"/>
    </source>
</evidence>
<dbReference type="EMBL" id="JBIAHM010000024">
    <property type="protein sequence ID" value="MFE9606130.1"/>
    <property type="molecule type" value="Genomic_DNA"/>
</dbReference>
<keyword evidence="3" id="KW-1185">Reference proteome</keyword>
<dbReference type="InterPro" id="IPR032710">
    <property type="entry name" value="NTF2-like_dom_sf"/>
</dbReference>
<accession>A0ABW6MJ27</accession>
<dbReference type="Pfam" id="PF12680">
    <property type="entry name" value="SnoaL_2"/>
    <property type="match status" value="1"/>
</dbReference>
<protein>
    <submittedName>
        <fullName evidence="2">Nuclear transport factor 2 family protein</fullName>
    </submittedName>
</protein>
<dbReference type="SUPFAM" id="SSF54427">
    <property type="entry name" value="NTF2-like"/>
    <property type="match status" value="1"/>
</dbReference>
<evidence type="ECO:0000313" key="2">
    <source>
        <dbReference type="EMBL" id="MFE9606130.1"/>
    </source>
</evidence>